<comment type="caution">
    <text evidence="1">The sequence shown here is derived from an EMBL/GenBank/DDBJ whole genome shotgun (WGS) entry which is preliminary data.</text>
</comment>
<evidence type="ECO:0000313" key="1">
    <source>
        <dbReference type="EMBL" id="OHA85683.1"/>
    </source>
</evidence>
<organism evidence="1 2">
    <name type="scientific">Candidatus Yonathbacteria bacterium RIFOXYD1_FULL_52_36</name>
    <dbReference type="NCBI Taxonomy" id="1802730"/>
    <lineage>
        <taxon>Bacteria</taxon>
        <taxon>Candidatus Yonathiibacteriota</taxon>
    </lineage>
</organism>
<dbReference type="EMBL" id="MHUZ01000020">
    <property type="protein sequence ID" value="OHA85683.1"/>
    <property type="molecule type" value="Genomic_DNA"/>
</dbReference>
<reference evidence="1 2" key="1">
    <citation type="journal article" date="2016" name="Nat. Commun.">
        <title>Thousands of microbial genomes shed light on interconnected biogeochemical processes in an aquifer system.</title>
        <authorList>
            <person name="Anantharaman K."/>
            <person name="Brown C.T."/>
            <person name="Hug L.A."/>
            <person name="Sharon I."/>
            <person name="Castelle C.J."/>
            <person name="Probst A.J."/>
            <person name="Thomas B.C."/>
            <person name="Singh A."/>
            <person name="Wilkins M.J."/>
            <person name="Karaoz U."/>
            <person name="Brodie E.L."/>
            <person name="Williams K.H."/>
            <person name="Hubbard S.S."/>
            <person name="Banfield J.F."/>
        </authorList>
    </citation>
    <scope>NUCLEOTIDE SEQUENCE [LARGE SCALE GENOMIC DNA]</scope>
</reference>
<accession>A0A1G2SKS4</accession>
<dbReference type="Proteomes" id="UP000178168">
    <property type="component" value="Unassembled WGS sequence"/>
</dbReference>
<protein>
    <submittedName>
        <fullName evidence="1">Uncharacterized protein</fullName>
    </submittedName>
</protein>
<proteinExistence type="predicted"/>
<evidence type="ECO:0000313" key="2">
    <source>
        <dbReference type="Proteomes" id="UP000178168"/>
    </source>
</evidence>
<gene>
    <name evidence="1" type="ORF">A2591_02515</name>
</gene>
<sequence>MNKTIFAQHLHALSPSLHLRTTFLEEPGCGPVEILELCTSGKIPFLGALGRKAIAALYVHNSHLTILIYDRRHDEELARVLRLIGVNMGMEMSVHPWTEELERGLHWNSAQIPQSS</sequence>
<dbReference type="AlphaFoldDB" id="A0A1G2SKS4"/>
<name>A0A1G2SKS4_9BACT</name>
<dbReference type="STRING" id="1802730.A2591_02515"/>